<evidence type="ECO:0000313" key="1">
    <source>
        <dbReference type="EMBL" id="CAG8831352.1"/>
    </source>
</evidence>
<sequence length="90" mass="10360">TNLSRKVMLELLECGTTNYGLEQTEEIEEFIENKHKEVIVKEVIDSLVQDKKSPMMILFGPDSRSLNESLNKINSKKENIYSSIWAPKSE</sequence>
<proteinExistence type="predicted"/>
<evidence type="ECO:0000313" key="2">
    <source>
        <dbReference type="Proteomes" id="UP000789901"/>
    </source>
</evidence>
<feature type="non-terminal residue" evidence="1">
    <location>
        <position position="90"/>
    </location>
</feature>
<protein>
    <submittedName>
        <fullName evidence="1">14362_t:CDS:1</fullName>
    </submittedName>
</protein>
<accession>A0ABN7WG92</accession>
<comment type="caution">
    <text evidence="1">The sequence shown here is derived from an EMBL/GenBank/DDBJ whole genome shotgun (WGS) entry which is preliminary data.</text>
</comment>
<name>A0ABN7WG92_GIGMA</name>
<dbReference type="Proteomes" id="UP000789901">
    <property type="component" value="Unassembled WGS sequence"/>
</dbReference>
<dbReference type="EMBL" id="CAJVQB010043680">
    <property type="protein sequence ID" value="CAG8831352.1"/>
    <property type="molecule type" value="Genomic_DNA"/>
</dbReference>
<organism evidence="1 2">
    <name type="scientific">Gigaspora margarita</name>
    <dbReference type="NCBI Taxonomy" id="4874"/>
    <lineage>
        <taxon>Eukaryota</taxon>
        <taxon>Fungi</taxon>
        <taxon>Fungi incertae sedis</taxon>
        <taxon>Mucoromycota</taxon>
        <taxon>Glomeromycotina</taxon>
        <taxon>Glomeromycetes</taxon>
        <taxon>Diversisporales</taxon>
        <taxon>Gigasporaceae</taxon>
        <taxon>Gigaspora</taxon>
    </lineage>
</organism>
<feature type="non-terminal residue" evidence="1">
    <location>
        <position position="1"/>
    </location>
</feature>
<gene>
    <name evidence="1" type="ORF">GMARGA_LOCUS30638</name>
</gene>
<reference evidence="1 2" key="1">
    <citation type="submission" date="2021-06" db="EMBL/GenBank/DDBJ databases">
        <authorList>
            <person name="Kallberg Y."/>
            <person name="Tangrot J."/>
            <person name="Rosling A."/>
        </authorList>
    </citation>
    <scope>NUCLEOTIDE SEQUENCE [LARGE SCALE GENOMIC DNA]</scope>
    <source>
        <strain evidence="1 2">120-4 pot B 10/14</strain>
    </source>
</reference>
<keyword evidence="2" id="KW-1185">Reference proteome</keyword>